<feature type="domain" description="N-acetyltransferase" evidence="1">
    <location>
        <begin position="9"/>
        <end position="154"/>
    </location>
</feature>
<reference evidence="2 3" key="1">
    <citation type="submission" date="2018-06" db="EMBL/GenBank/DDBJ databases">
        <authorList>
            <consortium name="Pathogen Informatics"/>
            <person name="Doyle S."/>
        </authorList>
    </citation>
    <scope>NUCLEOTIDE SEQUENCE [LARGE SCALE GENOMIC DNA]</scope>
    <source>
        <strain evidence="2 3">NCTC4524</strain>
    </source>
</reference>
<evidence type="ECO:0000313" key="2">
    <source>
        <dbReference type="EMBL" id="STZ53964.1"/>
    </source>
</evidence>
<dbReference type="AlphaFoldDB" id="A0A378T0T4"/>
<name>A0A378T0T4_9MYCO</name>
<accession>A0A378T0T4</accession>
<organism evidence="2 3">
    <name type="scientific">Mycolicibacterium senegalense</name>
    <dbReference type="NCBI Taxonomy" id="1796"/>
    <lineage>
        <taxon>Bacteria</taxon>
        <taxon>Bacillati</taxon>
        <taxon>Actinomycetota</taxon>
        <taxon>Actinomycetes</taxon>
        <taxon>Mycobacteriales</taxon>
        <taxon>Mycobacteriaceae</taxon>
        <taxon>Mycolicibacterium</taxon>
    </lineage>
</organism>
<protein>
    <submittedName>
        <fullName evidence="2">Acetyltransferase, gnat family protein</fullName>
    </submittedName>
</protein>
<keyword evidence="2" id="KW-0808">Transferase</keyword>
<dbReference type="Proteomes" id="UP000254945">
    <property type="component" value="Unassembled WGS sequence"/>
</dbReference>
<dbReference type="SUPFAM" id="SSF55729">
    <property type="entry name" value="Acyl-CoA N-acyltransferases (Nat)"/>
    <property type="match status" value="1"/>
</dbReference>
<sequence length="154" mass="18185">MRSMTLEFVDYRRGTADKYTWKPPFDWSVSYEQERWWDEPRDYVPEPWFLQVLQSGVEVARVELDDPGAVNPEYEDVPALGDERLEIQLIEVSTAARRQRIGTSIVRAIEARFPDRRLFAYSEGADEFWAHLGWKPHYRPSRPPARTLFIQPGR</sequence>
<dbReference type="PROSITE" id="PS51186">
    <property type="entry name" value="GNAT"/>
    <property type="match status" value="1"/>
</dbReference>
<dbReference type="GO" id="GO:0016747">
    <property type="term" value="F:acyltransferase activity, transferring groups other than amino-acyl groups"/>
    <property type="evidence" value="ECO:0007669"/>
    <property type="project" value="InterPro"/>
</dbReference>
<evidence type="ECO:0000313" key="3">
    <source>
        <dbReference type="Proteomes" id="UP000254945"/>
    </source>
</evidence>
<proteinExistence type="predicted"/>
<dbReference type="EMBL" id="UGQQ01000001">
    <property type="protein sequence ID" value="STZ53964.1"/>
    <property type="molecule type" value="Genomic_DNA"/>
</dbReference>
<gene>
    <name evidence="2" type="ORF">NCTC4524_01591</name>
</gene>
<evidence type="ECO:0000259" key="1">
    <source>
        <dbReference type="PROSITE" id="PS51186"/>
    </source>
</evidence>
<dbReference type="Gene3D" id="3.40.630.30">
    <property type="match status" value="1"/>
</dbReference>
<dbReference type="InterPro" id="IPR000182">
    <property type="entry name" value="GNAT_dom"/>
</dbReference>
<dbReference type="InterPro" id="IPR016181">
    <property type="entry name" value="Acyl_CoA_acyltransferase"/>
</dbReference>